<dbReference type="Proteomes" id="UP000887574">
    <property type="component" value="Unplaced"/>
</dbReference>
<dbReference type="GO" id="GO:0005737">
    <property type="term" value="C:cytoplasm"/>
    <property type="evidence" value="ECO:0007669"/>
    <property type="project" value="TreeGrafter"/>
</dbReference>
<dbReference type="GO" id="GO:0005524">
    <property type="term" value="F:ATP binding"/>
    <property type="evidence" value="ECO:0007669"/>
    <property type="project" value="UniProtKB-KW"/>
</dbReference>
<feature type="domain" description="Phosphoribosylformylglycinamidine synthase N-terminal" evidence="9">
    <location>
        <begin position="8"/>
        <end position="110"/>
    </location>
</feature>
<dbReference type="PANTHER" id="PTHR10099:SF1">
    <property type="entry name" value="PHOSPHORIBOSYLFORMYLGLYCINAMIDINE SYNTHASE"/>
    <property type="match status" value="1"/>
</dbReference>
<dbReference type="GO" id="GO:0046872">
    <property type="term" value="F:metal ion binding"/>
    <property type="evidence" value="ECO:0007669"/>
    <property type="project" value="UniProtKB-KW"/>
</dbReference>
<evidence type="ECO:0000256" key="6">
    <source>
        <dbReference type="ARBA" id="ARBA00022842"/>
    </source>
</evidence>
<keyword evidence="4" id="KW-0658">Purine biosynthesis</keyword>
<keyword evidence="1" id="KW-0436">Ligase</keyword>
<dbReference type="Gene3D" id="3.30.1330.10">
    <property type="entry name" value="PurM-like, N-terminal domain"/>
    <property type="match status" value="2"/>
</dbReference>
<dbReference type="WBParaSite" id="jg4446">
    <property type="protein sequence ID" value="jg4446"/>
    <property type="gene ID" value="jg4446"/>
</dbReference>
<dbReference type="Pfam" id="PF02769">
    <property type="entry name" value="AIRS_C"/>
    <property type="match status" value="2"/>
</dbReference>
<evidence type="ECO:0000313" key="12">
    <source>
        <dbReference type="WBParaSite" id="jg4446"/>
    </source>
</evidence>
<evidence type="ECO:0000256" key="3">
    <source>
        <dbReference type="ARBA" id="ARBA00022741"/>
    </source>
</evidence>
<feature type="domain" description="PurM-like C-terminal" evidence="7">
    <location>
        <begin position="381"/>
        <end position="544"/>
    </location>
</feature>
<dbReference type="CDD" id="cd02204">
    <property type="entry name" value="PurL_repeat2"/>
    <property type="match status" value="1"/>
</dbReference>
<dbReference type="InterPro" id="IPR036676">
    <property type="entry name" value="PurM-like_C_sf"/>
</dbReference>
<evidence type="ECO:0000259" key="8">
    <source>
        <dbReference type="Pfam" id="PF18072"/>
    </source>
</evidence>
<dbReference type="SUPFAM" id="SSF109736">
    <property type="entry name" value="FGAM synthase PurL, linker domain"/>
    <property type="match status" value="1"/>
</dbReference>
<evidence type="ECO:0000256" key="2">
    <source>
        <dbReference type="ARBA" id="ARBA00022723"/>
    </source>
</evidence>
<feature type="domain" description="Phosphoribosylformylglycinamidine synthase linker" evidence="8">
    <location>
        <begin position="129"/>
        <end position="176"/>
    </location>
</feature>
<organism evidence="11 12">
    <name type="scientific">Ditylenchus dipsaci</name>
    <dbReference type="NCBI Taxonomy" id="166011"/>
    <lineage>
        <taxon>Eukaryota</taxon>
        <taxon>Metazoa</taxon>
        <taxon>Ecdysozoa</taxon>
        <taxon>Nematoda</taxon>
        <taxon>Chromadorea</taxon>
        <taxon>Rhabditida</taxon>
        <taxon>Tylenchina</taxon>
        <taxon>Tylenchomorpha</taxon>
        <taxon>Sphaerularioidea</taxon>
        <taxon>Anguinidae</taxon>
        <taxon>Anguininae</taxon>
        <taxon>Ditylenchus</taxon>
    </lineage>
</organism>
<dbReference type="GO" id="GO:0004642">
    <property type="term" value="F:phosphoribosylformylglycinamidine synthase activity"/>
    <property type="evidence" value="ECO:0007669"/>
    <property type="project" value="TreeGrafter"/>
</dbReference>
<keyword evidence="11" id="KW-1185">Reference proteome</keyword>
<feature type="domain" description="PurM-like C-terminal" evidence="7">
    <location>
        <begin position="773"/>
        <end position="899"/>
    </location>
</feature>
<protein>
    <submittedName>
        <fullName evidence="12">Phosphoribosylformylglycinamidine synthase</fullName>
    </submittedName>
</protein>
<keyword evidence="3" id="KW-0547">Nucleotide-binding</keyword>
<keyword evidence="5" id="KW-0067">ATP-binding</keyword>
<accession>A0A915E9Z7</accession>
<dbReference type="SUPFAM" id="SSF82697">
    <property type="entry name" value="PurS-like"/>
    <property type="match status" value="1"/>
</dbReference>
<evidence type="ECO:0000259" key="9">
    <source>
        <dbReference type="Pfam" id="PF18076"/>
    </source>
</evidence>
<dbReference type="PANTHER" id="PTHR10099">
    <property type="entry name" value="PHOSPHORIBOSYLFORMYLGLYCINAMIDINE SYNTHASE"/>
    <property type="match status" value="1"/>
</dbReference>
<evidence type="ECO:0000256" key="4">
    <source>
        <dbReference type="ARBA" id="ARBA00022755"/>
    </source>
</evidence>
<keyword evidence="6" id="KW-0460">Magnesium</keyword>
<name>A0A915E9Z7_9BILA</name>
<dbReference type="Pfam" id="PF18076">
    <property type="entry name" value="FGAR-AT_N"/>
    <property type="match status" value="1"/>
</dbReference>
<dbReference type="GO" id="GO:0006164">
    <property type="term" value="P:purine nucleotide biosynthetic process"/>
    <property type="evidence" value="ECO:0007669"/>
    <property type="project" value="UniProtKB-KW"/>
</dbReference>
<evidence type="ECO:0000313" key="11">
    <source>
        <dbReference type="Proteomes" id="UP000887574"/>
    </source>
</evidence>
<evidence type="ECO:0000256" key="1">
    <source>
        <dbReference type="ARBA" id="ARBA00022598"/>
    </source>
</evidence>
<dbReference type="InterPro" id="IPR036921">
    <property type="entry name" value="PurM-like_N_sf"/>
</dbReference>
<evidence type="ECO:0000259" key="7">
    <source>
        <dbReference type="Pfam" id="PF02769"/>
    </source>
</evidence>
<dbReference type="AlphaFoldDB" id="A0A915E9Z7"/>
<dbReference type="InterPro" id="IPR055181">
    <property type="entry name" value="FGAR-AT_PurM_N-like"/>
</dbReference>
<dbReference type="InterPro" id="IPR041609">
    <property type="entry name" value="PurL_linker"/>
</dbReference>
<dbReference type="InterPro" id="IPR040707">
    <property type="entry name" value="FGAR-AT_N"/>
</dbReference>
<proteinExistence type="predicted"/>
<feature type="domain" description="FGAR-AT PurM N-terminal-like" evidence="10">
    <location>
        <begin position="606"/>
        <end position="737"/>
    </location>
</feature>
<dbReference type="Pfam" id="PF18072">
    <property type="entry name" value="FGAR-AT_linker"/>
    <property type="match status" value="1"/>
</dbReference>
<dbReference type="FunFam" id="3.90.650.10:FF:000024">
    <property type="entry name" value="Phosphoribosylformylglycinamidine synthase"/>
    <property type="match status" value="1"/>
</dbReference>
<dbReference type="SUPFAM" id="SSF56042">
    <property type="entry name" value="PurM C-terminal domain-like"/>
    <property type="match status" value="2"/>
</dbReference>
<dbReference type="SUPFAM" id="SSF55326">
    <property type="entry name" value="PurM N-terminal domain-like"/>
    <property type="match status" value="2"/>
</dbReference>
<sequence length="917" mass="99265">MFWLLAHDVLHQDLHKSSQLNSAENHSAHKLMIEIGPRPTMTTAFSTNAVSACRSAGIKGIQRLEQSQRYLILLSPDASQAQCAQFQTFLSSDDCRLALLDCLGDKMTECEYLAGSPPNSEMLHKEDKDADEKLGLALDQSDFDFYLQFFRERLQRNPTDVELFDLAQSNSEHSRHWFFKGNMVVDGVQRLESLFKTIQKTQLSSNNNNVICFSDNSSAIKGFPIKILASSQPQRHSLLTTKRQLTHIVYTAETHNFPTGVCPFPGAATGVGGRIRDNHATGRGAHEIAGLAAMGREQWKYSSSLSSPVKILLEASDGASDYGNKFGEPIISGFTRTFGMQLQRGDSSPEGERIEYIKPIMFSGGIGSIDDSLITKVQPQKGQLVAKIGGPVYRIGVGGGAASSLAVQGKRENAIDYGAVQRGDPEMEQKLHRLIRSCAELGADANPILSIHDQGAGGNGNVLKEIVESTQPESQKGGAIIHADAFELGDSSITLRELWGAEYQESDAILLDPTKRDLMQKIADRERCSLSVVGQVTGDGRVVLTGFGGDSQAQYPVDLDLEQIAEREPKTFNLTSGNPAPPHPFYPTKPLTLDNRADCAAAVCWPTTHPLADVGVVALSYWEKLGAAVALGEQPVKGLVNPGVGARMSVGEALTNLVFAPITCIEDVKCSGNWMWAAKLPEEGTRLVAACDAMCALMAELGVAVDGGKDSLSMATQVEDFGVVKAPGTLVITAYAPCVDITKVITPDFKPAGSETTILHLSMASQILQKQPRLGGSALAQCHAQLGGQSVPNLDDAAYFKHCFNMVQNWIKQDMLLSGHDVSDGGLLTAVLECAFAGNCSVQCFFNIPECYQPEKLLEHLFAEELGLILEVQSDRLQQILLEADKNGIRICEIGQTLAVFGPDAKRKIKTKGDECL</sequence>
<dbReference type="Gene3D" id="3.90.650.10">
    <property type="entry name" value="PurM-like C-terminal domain"/>
    <property type="match status" value="2"/>
</dbReference>
<dbReference type="InterPro" id="IPR010918">
    <property type="entry name" value="PurM-like_C_dom"/>
</dbReference>
<evidence type="ECO:0000256" key="5">
    <source>
        <dbReference type="ARBA" id="ARBA00022840"/>
    </source>
</evidence>
<evidence type="ECO:0000259" key="10">
    <source>
        <dbReference type="Pfam" id="PF22689"/>
    </source>
</evidence>
<reference evidence="12" key="1">
    <citation type="submission" date="2022-11" db="UniProtKB">
        <authorList>
            <consortium name="WormBaseParasite"/>
        </authorList>
    </citation>
    <scope>IDENTIFICATION</scope>
</reference>
<dbReference type="Pfam" id="PF22689">
    <property type="entry name" value="FGAR-AT_PurM_N-like"/>
    <property type="match status" value="1"/>
</dbReference>
<keyword evidence="2" id="KW-0479">Metal-binding</keyword>
<dbReference type="Gene3D" id="1.10.8.750">
    <property type="entry name" value="Phosphoribosylformylglycinamidine synthase, linker domain"/>
    <property type="match status" value="1"/>
</dbReference>
<dbReference type="InterPro" id="IPR036604">
    <property type="entry name" value="PurS-like_sf"/>
</dbReference>